<sequence>MIENSDKTTEICSPDSLLAFPSNGRWLWNEKKKELVYGSRQEKSKETNTPSREILKIDLRTGLRVYRKQYRPLERIIKTKANSQIALVDVIQASLNVMSETFYIPIEFEEYLKTSQVHEYLLYLINYFHWLFEATINTSPKIGKQIDRSQTEKDRLSYTYAYLLESLRELGCKYAVLLLGVNLKDFHHMRNGELFRAGGDVELMKLSDMKNVQESSNVNPASFTRKDNLVQHSSISLKQTHVTSLFAKDFNRDRLAMRHLLHSSSYRRSFALPAPPHPLGDSHITHGKQTDSPNIQFELKQTIGILGKPYMEFDPIWLISKLQIEDDIVMPKEFQVTLSDDV</sequence>
<dbReference type="Pfam" id="PF14895">
    <property type="entry name" value="PPPI_inhib"/>
    <property type="match status" value="1"/>
</dbReference>
<comment type="caution">
    <text evidence="1">The sequence shown here is derived from an EMBL/GenBank/DDBJ whole genome shotgun (WGS) entry which is preliminary data.</text>
</comment>
<protein>
    <submittedName>
        <fullName evidence="1">Uncharacterized protein</fullName>
    </submittedName>
</protein>
<gene>
    <name evidence="1" type="ORF">EDS130_LOCUS1159</name>
</gene>
<dbReference type="AlphaFoldDB" id="A0A813NAI8"/>
<dbReference type="InterPro" id="IPR026142">
    <property type="entry name" value="Pro_pase_1_reg_su_36"/>
</dbReference>
<name>A0A813NAI8_ADIRI</name>
<dbReference type="OrthoDB" id="6724830at2759"/>
<reference evidence="1" key="1">
    <citation type="submission" date="2021-02" db="EMBL/GenBank/DDBJ databases">
        <authorList>
            <person name="Nowell W R."/>
        </authorList>
    </citation>
    <scope>NUCLEOTIDE SEQUENCE</scope>
</reference>
<dbReference type="EMBL" id="CAJNOJ010000003">
    <property type="protein sequence ID" value="CAF0732012.1"/>
    <property type="molecule type" value="Genomic_DNA"/>
</dbReference>
<organism evidence="1 2">
    <name type="scientific">Adineta ricciae</name>
    <name type="common">Rotifer</name>
    <dbReference type="NCBI Taxonomy" id="249248"/>
    <lineage>
        <taxon>Eukaryota</taxon>
        <taxon>Metazoa</taxon>
        <taxon>Spiralia</taxon>
        <taxon>Gnathifera</taxon>
        <taxon>Rotifera</taxon>
        <taxon>Eurotatoria</taxon>
        <taxon>Bdelloidea</taxon>
        <taxon>Adinetida</taxon>
        <taxon>Adinetidae</taxon>
        <taxon>Adineta</taxon>
    </lineage>
</organism>
<dbReference type="Proteomes" id="UP000663852">
    <property type="component" value="Unassembled WGS sequence"/>
</dbReference>
<accession>A0A813NAI8</accession>
<dbReference type="PANTHER" id="PTHR21055:SF3">
    <property type="entry name" value="PROTEIN PHOSPHATASE 1 REGULATORY SUBUNIT 36"/>
    <property type="match status" value="1"/>
</dbReference>
<evidence type="ECO:0000313" key="2">
    <source>
        <dbReference type="Proteomes" id="UP000663852"/>
    </source>
</evidence>
<dbReference type="GO" id="GO:0019902">
    <property type="term" value="F:phosphatase binding"/>
    <property type="evidence" value="ECO:0007669"/>
    <property type="project" value="InterPro"/>
</dbReference>
<proteinExistence type="predicted"/>
<dbReference type="PANTHER" id="PTHR21055">
    <property type="entry name" value="PROTEIN PHOSPHATASE 1 REGULATORY SUBUNIT 36"/>
    <property type="match status" value="1"/>
</dbReference>
<evidence type="ECO:0000313" key="1">
    <source>
        <dbReference type="EMBL" id="CAF0732012.1"/>
    </source>
</evidence>